<gene>
    <name evidence="2" type="ORF">JEOSCH030_00402</name>
</gene>
<dbReference type="AlphaFoldDB" id="A0A6V7R6R2"/>
<feature type="domain" description="N-acetyltransferase" evidence="1">
    <location>
        <begin position="1"/>
        <end position="185"/>
    </location>
</feature>
<dbReference type="InterPro" id="IPR000182">
    <property type="entry name" value="GNAT_dom"/>
</dbReference>
<name>A0A6V7R6R2_9BACL</name>
<dbReference type="SUPFAM" id="SSF55729">
    <property type="entry name" value="Acyl-CoA N-acyltransferases (Nat)"/>
    <property type="match status" value="1"/>
</dbReference>
<dbReference type="InterPro" id="IPR052829">
    <property type="entry name" value="N-acetyltransferase_domain"/>
</dbReference>
<protein>
    <recommendedName>
        <fullName evidence="1">N-acetyltransferase domain-containing protein</fullName>
    </recommendedName>
</protein>
<reference evidence="2 3" key="1">
    <citation type="submission" date="2020-07" db="EMBL/GenBank/DDBJ databases">
        <authorList>
            <person name="Criscuolo A."/>
        </authorList>
    </citation>
    <scope>NUCLEOTIDE SEQUENCE [LARGE SCALE GENOMIC DNA]</scope>
    <source>
        <strain evidence="3">CIP 111030</strain>
    </source>
</reference>
<proteinExistence type="predicted"/>
<evidence type="ECO:0000313" key="2">
    <source>
        <dbReference type="EMBL" id="CAD2072744.1"/>
    </source>
</evidence>
<dbReference type="EMBL" id="CAJEWE010000006">
    <property type="protein sequence ID" value="CAD2072744.1"/>
    <property type="molecule type" value="Genomic_DNA"/>
</dbReference>
<dbReference type="RefSeq" id="WP_186085277.1">
    <property type="nucleotide sequence ID" value="NZ_BMDB01000001.1"/>
</dbReference>
<dbReference type="CDD" id="cd04301">
    <property type="entry name" value="NAT_SF"/>
    <property type="match status" value="1"/>
</dbReference>
<dbReference type="PANTHER" id="PTHR43259:SF1">
    <property type="entry name" value="N-ACETYLTRANSFERASE DOMAIN-CONTAINING PROTEIN"/>
    <property type="match status" value="1"/>
</dbReference>
<sequence>MIRKARPEDKYRIAELIYIIWNDMELRVVKELPKEKVIRAMERSIVDVQYRDYYEHVYVYEVDGEVAGCLVSYPADRELEFERNWEKLDLPDDIKAYGTPLPVKEARDGEIYIESVATFSEYRGQGIASKLFKHVLETDTNATWGLICEKDNYGAQRLYEKLGFKVDGETELYGHEYNRMVYRGE</sequence>
<dbReference type="PROSITE" id="PS51186">
    <property type="entry name" value="GNAT"/>
    <property type="match status" value="1"/>
</dbReference>
<evidence type="ECO:0000313" key="3">
    <source>
        <dbReference type="Proteomes" id="UP000521032"/>
    </source>
</evidence>
<dbReference type="Proteomes" id="UP000521032">
    <property type="component" value="Unassembled WGS sequence"/>
</dbReference>
<accession>A0A6V7R6R2</accession>
<dbReference type="Pfam" id="PF00583">
    <property type="entry name" value="Acetyltransf_1"/>
    <property type="match status" value="1"/>
</dbReference>
<keyword evidence="3" id="KW-1185">Reference proteome</keyword>
<dbReference type="PANTHER" id="PTHR43259">
    <property type="entry name" value="SPT10P"/>
    <property type="match status" value="1"/>
</dbReference>
<organism evidence="2 3">
    <name type="scientific">Phocicoccus schoeneichii</name>
    <dbReference type="NCBI Taxonomy" id="1812261"/>
    <lineage>
        <taxon>Bacteria</taxon>
        <taxon>Bacillati</taxon>
        <taxon>Bacillota</taxon>
        <taxon>Bacilli</taxon>
        <taxon>Bacillales</taxon>
        <taxon>Salinicoccaceae</taxon>
        <taxon>Phocicoccus</taxon>
    </lineage>
</organism>
<dbReference type="GO" id="GO:0016747">
    <property type="term" value="F:acyltransferase activity, transferring groups other than amino-acyl groups"/>
    <property type="evidence" value="ECO:0007669"/>
    <property type="project" value="InterPro"/>
</dbReference>
<dbReference type="Gene3D" id="3.40.630.30">
    <property type="match status" value="1"/>
</dbReference>
<dbReference type="InterPro" id="IPR016181">
    <property type="entry name" value="Acyl_CoA_acyltransferase"/>
</dbReference>
<evidence type="ECO:0000259" key="1">
    <source>
        <dbReference type="PROSITE" id="PS51186"/>
    </source>
</evidence>
<comment type="caution">
    <text evidence="2">The sequence shown here is derived from an EMBL/GenBank/DDBJ whole genome shotgun (WGS) entry which is preliminary data.</text>
</comment>